<dbReference type="Gene3D" id="1.10.268.10">
    <property type="entry name" value="Topoisomerase, domain 3"/>
    <property type="match status" value="1"/>
</dbReference>
<dbReference type="InterPro" id="IPR006691">
    <property type="entry name" value="GyrA/parC_rep"/>
</dbReference>
<dbReference type="InterPro" id="IPR013758">
    <property type="entry name" value="Topo_IIA_A/C_ab"/>
</dbReference>
<dbReference type="SUPFAM" id="SSF101904">
    <property type="entry name" value="GyrA/ParC C-terminal domain-like"/>
    <property type="match status" value="1"/>
</dbReference>
<dbReference type="SUPFAM" id="SSF56719">
    <property type="entry name" value="Type II DNA topoisomerase"/>
    <property type="match status" value="1"/>
</dbReference>
<evidence type="ECO:0000256" key="3">
    <source>
        <dbReference type="ARBA" id="ARBA00023029"/>
    </source>
</evidence>
<evidence type="ECO:0000256" key="2">
    <source>
        <dbReference type="ARBA" id="ARBA00012895"/>
    </source>
</evidence>
<name>A0ABD6SAQ9_BACTU</name>
<dbReference type="Pfam" id="PF00521">
    <property type="entry name" value="DNA_topoisoIV"/>
    <property type="match status" value="1"/>
</dbReference>
<dbReference type="InterPro" id="IPR013760">
    <property type="entry name" value="Topo_IIA-like_dom_sf"/>
</dbReference>
<dbReference type="NCBIfam" id="NF004044">
    <property type="entry name" value="PRK05561.1"/>
    <property type="match status" value="1"/>
</dbReference>
<evidence type="ECO:0000313" key="8">
    <source>
        <dbReference type="EMBL" id="PER55634.1"/>
    </source>
</evidence>
<comment type="catalytic activity">
    <reaction evidence="1 6">
        <text>ATP-dependent breakage, passage and rejoining of double-stranded DNA.</text>
        <dbReference type="EC" id="5.6.2.2"/>
    </reaction>
</comment>
<organism evidence="8 9">
    <name type="scientific">Bacillus thuringiensis</name>
    <dbReference type="NCBI Taxonomy" id="1428"/>
    <lineage>
        <taxon>Bacteria</taxon>
        <taxon>Bacillati</taxon>
        <taxon>Bacillota</taxon>
        <taxon>Bacilli</taxon>
        <taxon>Bacillales</taxon>
        <taxon>Bacillaceae</taxon>
        <taxon>Bacillus</taxon>
        <taxon>Bacillus cereus group</taxon>
    </lineage>
</organism>
<dbReference type="PROSITE" id="PS52040">
    <property type="entry name" value="TOPO_IIA"/>
    <property type="match status" value="1"/>
</dbReference>
<feature type="domain" description="Topo IIA-type catalytic" evidence="7">
    <location>
        <begin position="31"/>
        <end position="500"/>
    </location>
</feature>
<dbReference type="Gene3D" id="2.120.10.90">
    <property type="entry name" value="DNA gyrase/topoisomerase IV, subunit A, C-terminal"/>
    <property type="match status" value="1"/>
</dbReference>
<dbReference type="Gene3D" id="3.30.1360.40">
    <property type="match status" value="1"/>
</dbReference>
<dbReference type="EC" id="5.6.2.2" evidence="2"/>
<dbReference type="Gene3D" id="3.90.199.10">
    <property type="entry name" value="Topoisomerase II, domain 5"/>
    <property type="match status" value="1"/>
</dbReference>
<dbReference type="CDD" id="cd00187">
    <property type="entry name" value="TOP4c"/>
    <property type="match status" value="1"/>
</dbReference>
<dbReference type="InterPro" id="IPR013757">
    <property type="entry name" value="Topo_IIA_A_a_sf"/>
</dbReference>
<sequence length="723" mass="81850">MAETIERVEISDVAEERFGDFAKYSIQSRALPDVRDGLKPVQRRSLYAMSESGNVSDKPYRKSARSVGEVIGKYHPHGDSAVYEAMVRMSQPWKVAMPLIDMHGNNGSLDGDSPAAMRYTEARLSKIVTECMTNGLNKKGVVPFADNFDDTEKEPVVFPVQFPNLLVNGATGISVGYKTDIPPHNLGELMDACIHLRENPTATTEEIMRFVPAPDFPTGGIISGASSLVPVYETGKGDIKVRARYRVEEDKKRKYIIFEDIPYELKKSVVVDKLKAIVKEKQVVGVLEARDESDLKEPIRIVVECAKDADLRVILGYLFSKTPLQKDYKMKLLAIKDGKPVEMGIKAVLQAFNDFRTETRRNELVFDKQKSERRLHVVEGFLRLADNLNAVVPVIQEADGKAGAKQAIMERFGFTEMQAEEIVTLRLHRLSKTDKQVYEKEKTILTTALKALHILLTNEEELNKHIIKMYEKVKEAFAIPRRTEVKMDEETWDVVKVDTIKEENVVVSLSQEGYIKRSSMRSYSSTPENGLNSGDSEVFVGQTTTKENILVFTNKGRYLYIPVHEIEEEKWKDVGKNLAGYGTEFAEGETIIRAFPVSTNDKEKYIVMAKSNGLVKQTKVADHEVTRRFFSFYQATKIKEEEIVVDVWLVDTPMWMGCKDEKGRSMYFCTEEIPVTGIKTGGVKGINLEKDGNLAEVLLTVTEEEMPEEYRRRERGKKGFAVR</sequence>
<keyword evidence="4 6" id="KW-0238">DNA-binding</keyword>
<dbReference type="SMART" id="SM00434">
    <property type="entry name" value="TOP4c"/>
    <property type="match status" value="1"/>
</dbReference>
<dbReference type="Proteomes" id="UP000219897">
    <property type="component" value="Unassembled WGS sequence"/>
</dbReference>
<dbReference type="PANTHER" id="PTHR43493">
    <property type="entry name" value="DNA GYRASE/TOPOISOMERASE SUBUNIT A"/>
    <property type="match status" value="1"/>
</dbReference>
<dbReference type="Pfam" id="PF03989">
    <property type="entry name" value="DNA_gyraseA_C"/>
    <property type="match status" value="2"/>
</dbReference>
<dbReference type="InterPro" id="IPR050220">
    <property type="entry name" value="Type_II_DNA_Topoisomerases"/>
</dbReference>
<evidence type="ECO:0000259" key="7">
    <source>
        <dbReference type="PROSITE" id="PS52040"/>
    </source>
</evidence>
<dbReference type="PANTHER" id="PTHR43493:SF9">
    <property type="entry name" value="DNA TOPOISOMERASE 4 SUBUNIT A"/>
    <property type="match status" value="1"/>
</dbReference>
<dbReference type="EMBL" id="NTYF01000023">
    <property type="protein sequence ID" value="PER55634.1"/>
    <property type="molecule type" value="Genomic_DNA"/>
</dbReference>
<dbReference type="RefSeq" id="WP_098316979.1">
    <property type="nucleotide sequence ID" value="NZ_NTYF01000023.1"/>
</dbReference>
<keyword evidence="5 6" id="KW-0413">Isomerase</keyword>
<keyword evidence="3 6" id="KW-0799">Topoisomerase</keyword>
<protein>
    <recommendedName>
        <fullName evidence="2">DNA topoisomerase (ATP-hydrolyzing)</fullName>
        <ecNumber evidence="2">5.6.2.2</ecNumber>
    </recommendedName>
</protein>
<dbReference type="InterPro" id="IPR035516">
    <property type="entry name" value="Gyrase/topoIV_suA_C"/>
</dbReference>
<dbReference type="GO" id="GO:0003677">
    <property type="term" value="F:DNA binding"/>
    <property type="evidence" value="ECO:0007669"/>
    <property type="project" value="UniProtKB-UniRule"/>
</dbReference>
<evidence type="ECO:0000256" key="1">
    <source>
        <dbReference type="ARBA" id="ARBA00000185"/>
    </source>
</evidence>
<evidence type="ECO:0000256" key="5">
    <source>
        <dbReference type="ARBA" id="ARBA00023235"/>
    </source>
</evidence>
<reference evidence="8 9" key="1">
    <citation type="submission" date="2017-09" db="EMBL/GenBank/DDBJ databases">
        <title>Large-scale bioinformatics analysis of Bacillus genomes uncovers conserved roles of natural products in bacterial physiology.</title>
        <authorList>
            <consortium name="Agbiome Team Llc"/>
            <person name="Bleich R.M."/>
            <person name="Kirk G.J."/>
            <person name="Santa Maria K.C."/>
            <person name="Allen S.E."/>
            <person name="Farag S."/>
            <person name="Shank E.A."/>
            <person name="Bowers A."/>
        </authorList>
    </citation>
    <scope>NUCLEOTIDE SEQUENCE [LARGE SCALE GENOMIC DNA]</scope>
    <source>
        <strain evidence="8 9">AFS005140</strain>
    </source>
</reference>
<evidence type="ECO:0000313" key="9">
    <source>
        <dbReference type="Proteomes" id="UP000219897"/>
    </source>
</evidence>
<dbReference type="InterPro" id="IPR002205">
    <property type="entry name" value="Topo_IIA_dom_A"/>
</dbReference>
<evidence type="ECO:0000256" key="4">
    <source>
        <dbReference type="ARBA" id="ARBA00023125"/>
    </source>
</evidence>
<evidence type="ECO:0000256" key="6">
    <source>
        <dbReference type="PROSITE-ProRule" id="PRU01384"/>
    </source>
</evidence>
<proteinExistence type="predicted"/>
<gene>
    <name evidence="8" type="ORF">CN495_07725</name>
</gene>
<feature type="active site" description="O-(5'-phospho-DNA)-tyrosine intermediate" evidence="6">
    <location>
        <position position="119"/>
    </location>
</feature>
<dbReference type="AlphaFoldDB" id="A0ABD6SAQ9"/>
<accession>A0ABD6SAQ9</accession>
<dbReference type="GO" id="GO:0034335">
    <property type="term" value="F:DNA negative supercoiling activity"/>
    <property type="evidence" value="ECO:0007669"/>
    <property type="project" value="UniProtKB-ARBA"/>
</dbReference>
<dbReference type="GO" id="GO:0006265">
    <property type="term" value="P:DNA topological change"/>
    <property type="evidence" value="ECO:0007669"/>
    <property type="project" value="UniProtKB-UniRule"/>
</dbReference>
<comment type="caution">
    <text evidence="8">The sequence shown here is derived from an EMBL/GenBank/DDBJ whole genome shotgun (WGS) entry which is preliminary data.</text>
</comment>